<evidence type="ECO:0000313" key="3">
    <source>
        <dbReference type="Proteomes" id="UP000000935"/>
    </source>
</evidence>
<evidence type="ECO:0000256" key="1">
    <source>
        <dbReference type="SAM" id="MobiDB-lite"/>
    </source>
</evidence>
<dbReference type="Proteomes" id="UP000000935">
    <property type="component" value="Plasmid pBM600"/>
</dbReference>
<evidence type="ECO:0000313" key="2">
    <source>
        <dbReference type="EMBL" id="ADE72531.1"/>
    </source>
</evidence>
<feature type="compositionally biased region" description="Basic and acidic residues" evidence="1">
    <location>
        <begin position="1"/>
        <end position="11"/>
    </location>
</feature>
<keyword evidence="3" id="KW-1185">Reference proteome</keyword>
<dbReference type="KEGG" id="bmq:BMQ_pBM60100"/>
<dbReference type="EMBL" id="CP001989">
    <property type="protein sequence ID" value="ADE72531.1"/>
    <property type="molecule type" value="Genomic_DNA"/>
</dbReference>
<feature type="region of interest" description="Disordered" evidence="1">
    <location>
        <begin position="1"/>
        <end position="41"/>
    </location>
</feature>
<accession>D5E406</accession>
<geneLocation type="plasmid" evidence="2 3">
    <name>pBM600</name>
</geneLocation>
<keyword evidence="2" id="KW-0614">Plasmid</keyword>
<name>D5E406_PRIM1</name>
<sequence>MFYKQNEKPIDNSENFSFSHQTSVNEKRNPEYEPTFLNPSL</sequence>
<proteinExistence type="predicted"/>
<dbReference type="HOGENOM" id="CLU_3265807_0_0_9"/>
<organism evidence="2 3">
    <name type="scientific">Priestia megaterium (strain ATCC 12872 / QMB1551)</name>
    <name type="common">Bacillus megaterium</name>
    <dbReference type="NCBI Taxonomy" id="545693"/>
    <lineage>
        <taxon>Bacteria</taxon>
        <taxon>Bacillati</taxon>
        <taxon>Bacillota</taxon>
        <taxon>Bacilli</taxon>
        <taxon>Bacillales</taxon>
        <taxon>Bacillaceae</taxon>
        <taxon>Priestia</taxon>
    </lineage>
</organism>
<feature type="compositionally biased region" description="Polar residues" evidence="1">
    <location>
        <begin position="12"/>
        <end position="24"/>
    </location>
</feature>
<gene>
    <name evidence="2" type="ordered locus">BMQ_pBM60100</name>
</gene>
<reference evidence="2 3" key="1">
    <citation type="journal article" date="2011" name="J. Bacteriol.">
        <title>Genome sequences of the biotechnologically important Bacillus megaterium strains QM B1551 and DSM319.</title>
        <authorList>
            <person name="Eppinger M."/>
            <person name="Bunk B."/>
            <person name="Johns M.A."/>
            <person name="Edirisinghe J.N."/>
            <person name="Kutumbaka K.K."/>
            <person name="Koenig S.S."/>
            <person name="Huot Creasy H."/>
            <person name="Rosovitz M.J."/>
            <person name="Riley D.R."/>
            <person name="Daugherty S."/>
            <person name="Martin M."/>
            <person name="Elbourne L.D."/>
            <person name="Paulsen I."/>
            <person name="Biedendieck R."/>
            <person name="Braun C."/>
            <person name="Grayburn S."/>
            <person name="Dhingra S."/>
            <person name="Lukyanchuk V."/>
            <person name="Ball B."/>
            <person name="Ul-Qamar R."/>
            <person name="Seibel J."/>
            <person name="Bremer E."/>
            <person name="Jahn D."/>
            <person name="Ravel J."/>
            <person name="Vary P.S."/>
        </authorList>
    </citation>
    <scope>NUCLEOTIDE SEQUENCE [LARGE SCALE GENOMIC DNA]</scope>
    <source>
        <strain evidence="3">ATCC 12872 / QMB1551</strain>
        <plasmid evidence="2">pBM600</plasmid>
    </source>
</reference>
<dbReference type="AlphaFoldDB" id="D5E406"/>
<protein>
    <submittedName>
        <fullName evidence="2">Uncharacterized protein</fullName>
    </submittedName>
</protein>